<gene>
    <name evidence="4" type="ordered locus">Palpr_1191</name>
</gene>
<keyword evidence="5" id="KW-1185">Reference proteome</keyword>
<evidence type="ECO:0000259" key="2">
    <source>
        <dbReference type="Pfam" id="PF00534"/>
    </source>
</evidence>
<dbReference type="OrthoDB" id="9813214at2"/>
<evidence type="ECO:0000256" key="1">
    <source>
        <dbReference type="ARBA" id="ARBA00022679"/>
    </source>
</evidence>
<dbReference type="PANTHER" id="PTHR46401">
    <property type="entry name" value="GLYCOSYLTRANSFERASE WBBK-RELATED"/>
    <property type="match status" value="1"/>
</dbReference>
<feature type="domain" description="Glycosyltransferase subfamily 4-like N-terminal" evidence="3">
    <location>
        <begin position="54"/>
        <end position="166"/>
    </location>
</feature>
<dbReference type="InterPro" id="IPR028098">
    <property type="entry name" value="Glyco_trans_4-like_N"/>
</dbReference>
<dbReference type="Gene3D" id="3.40.50.2000">
    <property type="entry name" value="Glycogen Phosphorylase B"/>
    <property type="match status" value="2"/>
</dbReference>
<dbReference type="eggNOG" id="COG0438">
    <property type="taxonomic scope" value="Bacteria"/>
</dbReference>
<dbReference type="GO" id="GO:0016757">
    <property type="term" value="F:glycosyltransferase activity"/>
    <property type="evidence" value="ECO:0007669"/>
    <property type="project" value="InterPro"/>
</dbReference>
<dbReference type="EMBL" id="CP002345">
    <property type="protein sequence ID" value="ADQ79338.1"/>
    <property type="molecule type" value="Genomic_DNA"/>
</dbReference>
<dbReference type="InterPro" id="IPR001296">
    <property type="entry name" value="Glyco_trans_1"/>
</dbReference>
<dbReference type="CAZy" id="GT4">
    <property type="family name" value="Glycosyltransferase Family 4"/>
</dbReference>
<dbReference type="Pfam" id="PF00534">
    <property type="entry name" value="Glycos_transf_1"/>
    <property type="match status" value="1"/>
</dbReference>
<proteinExistence type="predicted"/>
<protein>
    <submittedName>
        <fullName evidence="4">Glycosyl transferase group 1</fullName>
    </submittedName>
</protein>
<dbReference type="SUPFAM" id="SSF53756">
    <property type="entry name" value="UDP-Glycosyltransferase/glycogen phosphorylase"/>
    <property type="match status" value="1"/>
</dbReference>
<dbReference type="RefSeq" id="WP_013444707.1">
    <property type="nucleotide sequence ID" value="NC_014734.1"/>
</dbReference>
<dbReference type="GO" id="GO:0009103">
    <property type="term" value="P:lipopolysaccharide biosynthetic process"/>
    <property type="evidence" value="ECO:0007669"/>
    <property type="project" value="TreeGrafter"/>
</dbReference>
<evidence type="ECO:0000259" key="3">
    <source>
        <dbReference type="Pfam" id="PF13439"/>
    </source>
</evidence>
<accession>E4T3P4</accession>
<dbReference type="PANTHER" id="PTHR46401:SF2">
    <property type="entry name" value="GLYCOSYLTRANSFERASE WBBK-RELATED"/>
    <property type="match status" value="1"/>
</dbReference>
<name>E4T3P4_PALPW</name>
<reference key="1">
    <citation type="submission" date="2010-11" db="EMBL/GenBank/DDBJ databases">
        <title>The complete genome of Paludibacter propionicigenes DSM 17365.</title>
        <authorList>
            <consortium name="US DOE Joint Genome Institute (JGI-PGF)"/>
            <person name="Lucas S."/>
            <person name="Copeland A."/>
            <person name="Lapidus A."/>
            <person name="Bruce D."/>
            <person name="Goodwin L."/>
            <person name="Pitluck S."/>
            <person name="Kyrpides N."/>
            <person name="Mavromatis K."/>
            <person name="Ivanova N."/>
            <person name="Munk A.C."/>
            <person name="Brettin T."/>
            <person name="Detter J.C."/>
            <person name="Han C."/>
            <person name="Tapia R."/>
            <person name="Land M."/>
            <person name="Hauser L."/>
            <person name="Markowitz V."/>
            <person name="Cheng J.-F."/>
            <person name="Hugenholtz P."/>
            <person name="Woyke T."/>
            <person name="Wu D."/>
            <person name="Gronow S."/>
            <person name="Wellnitz S."/>
            <person name="Brambilla E."/>
            <person name="Klenk H.-P."/>
            <person name="Eisen J.A."/>
        </authorList>
    </citation>
    <scope>NUCLEOTIDE SEQUENCE</scope>
    <source>
        <strain>WB4</strain>
    </source>
</reference>
<dbReference type="Pfam" id="PF13439">
    <property type="entry name" value="Glyco_transf_4"/>
    <property type="match status" value="1"/>
</dbReference>
<dbReference type="AlphaFoldDB" id="E4T3P4"/>
<reference evidence="4 5" key="2">
    <citation type="journal article" date="2011" name="Stand. Genomic Sci.">
        <title>Complete genome sequence of Paludibacter propionicigenes type strain (WB4).</title>
        <authorList>
            <person name="Gronow S."/>
            <person name="Munk C."/>
            <person name="Lapidus A."/>
            <person name="Nolan M."/>
            <person name="Lucas S."/>
            <person name="Hammon N."/>
            <person name="Deshpande S."/>
            <person name="Cheng J.F."/>
            <person name="Tapia R."/>
            <person name="Han C."/>
            <person name="Goodwin L."/>
            <person name="Pitluck S."/>
            <person name="Liolios K."/>
            <person name="Ivanova N."/>
            <person name="Mavromatis K."/>
            <person name="Mikhailova N."/>
            <person name="Pati A."/>
            <person name="Chen A."/>
            <person name="Palaniappan K."/>
            <person name="Land M."/>
            <person name="Hauser L."/>
            <person name="Chang Y.J."/>
            <person name="Jeffries C.D."/>
            <person name="Brambilla E."/>
            <person name="Rohde M."/>
            <person name="Goker M."/>
            <person name="Detter J.C."/>
            <person name="Woyke T."/>
            <person name="Bristow J."/>
            <person name="Eisen J.A."/>
            <person name="Markowitz V."/>
            <person name="Hugenholtz P."/>
            <person name="Kyrpides N.C."/>
            <person name="Klenk H.P."/>
        </authorList>
    </citation>
    <scope>NUCLEOTIDE SEQUENCE [LARGE SCALE GENOMIC DNA]</scope>
    <source>
        <strain evidence="5">DSM 17365 / JCM 13257 / WB4</strain>
    </source>
</reference>
<evidence type="ECO:0000313" key="4">
    <source>
        <dbReference type="EMBL" id="ADQ79338.1"/>
    </source>
</evidence>
<dbReference type="HOGENOM" id="CLU_009583_36_3_10"/>
<feature type="domain" description="Glycosyl transferase family 1" evidence="2">
    <location>
        <begin position="181"/>
        <end position="349"/>
    </location>
</feature>
<organism evidence="4 5">
    <name type="scientific">Paludibacter propionicigenes (strain DSM 17365 / JCM 13257 / WB4)</name>
    <dbReference type="NCBI Taxonomy" id="694427"/>
    <lineage>
        <taxon>Bacteria</taxon>
        <taxon>Pseudomonadati</taxon>
        <taxon>Bacteroidota</taxon>
        <taxon>Bacteroidia</taxon>
        <taxon>Bacteroidales</taxon>
        <taxon>Paludibacteraceae</taxon>
        <taxon>Paludibacter</taxon>
    </lineage>
</organism>
<dbReference type="STRING" id="694427.Palpr_1191"/>
<dbReference type="KEGG" id="ppn:Palpr_1191"/>
<evidence type="ECO:0000313" key="5">
    <source>
        <dbReference type="Proteomes" id="UP000008718"/>
    </source>
</evidence>
<dbReference type="Proteomes" id="UP000008718">
    <property type="component" value="Chromosome"/>
</dbReference>
<sequence>MQKTAVVCVTNDLSTDQRVHKTCMTLQKCGYWVIETGRLLPDSLPLERPYFTLRRKLWFRKGPQFYAEFNIRLFLYLMTKNVDLIFSNDLDTLPAAYLAAKLRNIRLIYDTHEYFTETPELAHRPLVQSIWKKIEDRIFPKLKDIITVNDSIAKLYSEKYNKTIHVSRNIPPTYSPAHLKTRKDLGLPENKHILILQGTGINVQRGAEEAVLAMQYLENAVLLIVGSGDVFPKLKALTEENSLQNKIIFKAKMPFEELRQYTMNSDLGLAIDKDTNLNYRFSLPNKLFDYIHSGIPVLSSGLVELKQIIDKYDIGFYIQNHDPKHIATVIENAFSDQTRYNIVKQNTAKAKEELCWEKEEKVLISVINQQ</sequence>
<keyword evidence="1 4" id="KW-0808">Transferase</keyword>